<sequence length="104" mass="12070">MVRDLVSSLLDEKLAHISTKNHLKDLSNYIKDLKEENILLKTEIVCLKELTFKMDSLLEELEISANSKNVIFKSVKNSPSDDPKKTKKKKKNFDLFQNNCLQIF</sequence>
<evidence type="ECO:0000313" key="2">
    <source>
        <dbReference type="EMBL" id="KAK9506588.1"/>
    </source>
</evidence>
<proteinExistence type="predicted"/>
<keyword evidence="3" id="KW-1185">Reference proteome</keyword>
<evidence type="ECO:0000313" key="3">
    <source>
        <dbReference type="Proteomes" id="UP001461498"/>
    </source>
</evidence>
<gene>
    <name evidence="2" type="ORF">O3M35_008490</name>
</gene>
<comment type="caution">
    <text evidence="2">The sequence shown here is derived from an EMBL/GenBank/DDBJ whole genome shotgun (WGS) entry which is preliminary data.</text>
</comment>
<feature type="coiled-coil region" evidence="1">
    <location>
        <begin position="23"/>
        <end position="50"/>
    </location>
</feature>
<keyword evidence="1" id="KW-0175">Coiled coil</keyword>
<name>A0AAW1D949_9HEMI</name>
<accession>A0AAW1D949</accession>
<dbReference type="EMBL" id="JAPXFL010000005">
    <property type="protein sequence ID" value="KAK9506588.1"/>
    <property type="molecule type" value="Genomic_DNA"/>
</dbReference>
<organism evidence="2 3">
    <name type="scientific">Rhynocoris fuscipes</name>
    <dbReference type="NCBI Taxonomy" id="488301"/>
    <lineage>
        <taxon>Eukaryota</taxon>
        <taxon>Metazoa</taxon>
        <taxon>Ecdysozoa</taxon>
        <taxon>Arthropoda</taxon>
        <taxon>Hexapoda</taxon>
        <taxon>Insecta</taxon>
        <taxon>Pterygota</taxon>
        <taxon>Neoptera</taxon>
        <taxon>Paraneoptera</taxon>
        <taxon>Hemiptera</taxon>
        <taxon>Heteroptera</taxon>
        <taxon>Panheteroptera</taxon>
        <taxon>Cimicomorpha</taxon>
        <taxon>Reduviidae</taxon>
        <taxon>Harpactorinae</taxon>
        <taxon>Harpactorini</taxon>
        <taxon>Rhynocoris</taxon>
    </lineage>
</organism>
<evidence type="ECO:0000256" key="1">
    <source>
        <dbReference type="SAM" id="Coils"/>
    </source>
</evidence>
<reference evidence="2 3" key="1">
    <citation type="submission" date="2022-12" db="EMBL/GenBank/DDBJ databases">
        <title>Chromosome-level genome assembly of true bugs.</title>
        <authorList>
            <person name="Ma L."/>
            <person name="Li H."/>
        </authorList>
    </citation>
    <scope>NUCLEOTIDE SEQUENCE [LARGE SCALE GENOMIC DNA]</scope>
    <source>
        <strain evidence="2">Lab_2022b</strain>
    </source>
</reference>
<protein>
    <submittedName>
        <fullName evidence="2">Uncharacterized protein</fullName>
    </submittedName>
</protein>
<dbReference type="Proteomes" id="UP001461498">
    <property type="component" value="Unassembled WGS sequence"/>
</dbReference>
<dbReference type="AlphaFoldDB" id="A0AAW1D949"/>